<comment type="caution">
    <text evidence="1">The sequence shown here is derived from an EMBL/GenBank/DDBJ whole genome shotgun (WGS) entry which is preliminary data.</text>
</comment>
<dbReference type="InterPro" id="IPR054206">
    <property type="entry name" value="DUF6912"/>
</dbReference>
<evidence type="ECO:0000313" key="1">
    <source>
        <dbReference type="EMBL" id="NOV97635.1"/>
    </source>
</evidence>
<gene>
    <name evidence="1" type="ORF">HDG69_002210</name>
</gene>
<dbReference type="RefSeq" id="WP_171783819.1">
    <property type="nucleotide sequence ID" value="NZ_BAAAML010000009.1"/>
</dbReference>
<accession>A0ABX2A4K3</accession>
<keyword evidence="2" id="KW-1185">Reference proteome</keyword>
<dbReference type="EMBL" id="JABEZU010000002">
    <property type="protein sequence ID" value="NOV97635.1"/>
    <property type="molecule type" value="Genomic_DNA"/>
</dbReference>
<sequence length="166" mass="17368">MRLYVPATFDDLDALSVTSRGARWDVPARGAHAVTTALVETLPEEDVETHEYAAFLAAADASLVLVVGRGDAVPLRVVITVDVPDDAVTATGSRTVPSGVDVVAVPGTTVEAIHVDEPAAASDVRAALAAVDSADDAALEVLTERVGERDLLWYDATEVHEIPRSA</sequence>
<proteinExistence type="predicted"/>
<protein>
    <submittedName>
        <fullName evidence="1">Uncharacterized protein</fullName>
    </submittedName>
</protein>
<evidence type="ECO:0000313" key="2">
    <source>
        <dbReference type="Proteomes" id="UP000757540"/>
    </source>
</evidence>
<name>A0ABX2A4K3_9MICO</name>
<organism evidence="1 2">
    <name type="scientific">Isoptericola halotolerans</name>
    <dbReference type="NCBI Taxonomy" id="300560"/>
    <lineage>
        <taxon>Bacteria</taxon>
        <taxon>Bacillati</taxon>
        <taxon>Actinomycetota</taxon>
        <taxon>Actinomycetes</taxon>
        <taxon>Micrococcales</taxon>
        <taxon>Promicromonosporaceae</taxon>
        <taxon>Isoptericola</taxon>
    </lineage>
</organism>
<dbReference type="Pfam" id="PF21853">
    <property type="entry name" value="DUF6912"/>
    <property type="match status" value="1"/>
</dbReference>
<dbReference type="Proteomes" id="UP000757540">
    <property type="component" value="Unassembled WGS sequence"/>
</dbReference>
<reference evidence="1 2" key="1">
    <citation type="submission" date="2020-05" db="EMBL/GenBank/DDBJ databases">
        <title>Genomic Encyclopedia of Type Strains, Phase III (KMG-III): the genomes of soil and plant-associated and newly described type strains.</title>
        <authorList>
            <person name="Whitman W."/>
        </authorList>
    </citation>
    <scope>NUCLEOTIDE SEQUENCE [LARGE SCALE GENOMIC DNA]</scope>
    <source>
        <strain evidence="1 2">KCTC 19046</strain>
    </source>
</reference>